<name>A0ABU1FV33_9MICC</name>
<dbReference type="InterPro" id="IPR015055">
    <property type="entry name" value="STIV_B116-like"/>
</dbReference>
<sequence>MSNYPVVVFNTGILTDFGSYDFVELTLDEARDLVRQPEGFVSAVGHQSSADVLTEILGVEVPENRAFYTQKTGQVALVFRLKKRPPEGVVLDAESIKEVGFTFGKLTKLS</sequence>
<reference evidence="2" key="1">
    <citation type="submission" date="2023-07" db="EMBL/GenBank/DDBJ databases">
        <title>Description of three actinobacteria isolated from air of manufacturing shop in a pharmaceutical factory.</title>
        <authorList>
            <person name="Zhang D.-F."/>
        </authorList>
    </citation>
    <scope>NUCLEOTIDE SEQUENCE [LARGE SCALE GENOMIC DNA]</scope>
    <source>
        <strain evidence="2">CCTCC AB 207010</strain>
    </source>
</reference>
<protein>
    <submittedName>
        <fullName evidence="1">DUF1874 domain-containing protein</fullName>
    </submittedName>
</protein>
<dbReference type="InterPro" id="IPR037236">
    <property type="entry name" value="STIV_B116-like_sf"/>
</dbReference>
<evidence type="ECO:0000313" key="1">
    <source>
        <dbReference type="EMBL" id="MDR5712053.1"/>
    </source>
</evidence>
<dbReference type="EMBL" id="JAVKGT010000017">
    <property type="protein sequence ID" value="MDR5712053.1"/>
    <property type="molecule type" value="Genomic_DNA"/>
</dbReference>
<keyword evidence="2" id="KW-1185">Reference proteome</keyword>
<comment type="caution">
    <text evidence="1">The sequence shown here is derived from an EMBL/GenBank/DDBJ whole genome shotgun (WGS) entry which is preliminary data.</text>
</comment>
<dbReference type="Pfam" id="PF08960">
    <property type="entry name" value="STIV_B116-like"/>
    <property type="match status" value="1"/>
</dbReference>
<evidence type="ECO:0000313" key="2">
    <source>
        <dbReference type="Proteomes" id="UP001260872"/>
    </source>
</evidence>
<gene>
    <name evidence="1" type="ORF">RH857_07915</name>
</gene>
<dbReference type="Gene3D" id="3.40.50.11170">
    <property type="entry name" value="Uncharacterised protein PF08960, DUF1874"/>
    <property type="match status" value="1"/>
</dbReference>
<proteinExistence type="predicted"/>
<accession>A0ABU1FV33</accession>
<organism evidence="1 2">
    <name type="scientific">Nesterenkonia flava</name>
    <dbReference type="NCBI Taxonomy" id="469799"/>
    <lineage>
        <taxon>Bacteria</taxon>
        <taxon>Bacillati</taxon>
        <taxon>Actinomycetota</taxon>
        <taxon>Actinomycetes</taxon>
        <taxon>Micrococcales</taxon>
        <taxon>Micrococcaceae</taxon>
        <taxon>Nesterenkonia</taxon>
    </lineage>
</organism>
<dbReference type="Proteomes" id="UP001260872">
    <property type="component" value="Unassembled WGS sequence"/>
</dbReference>
<dbReference type="SUPFAM" id="SSF143602">
    <property type="entry name" value="STIV B116-like"/>
    <property type="match status" value="1"/>
</dbReference>